<keyword evidence="11" id="KW-1185">Reference proteome</keyword>
<keyword evidence="4 6" id="KW-0547">Nucleotide-binding</keyword>
<dbReference type="InterPro" id="IPR025867">
    <property type="entry name" value="MnmE_helical"/>
</dbReference>
<dbReference type="GO" id="GO:0002098">
    <property type="term" value="P:tRNA wobble uridine modification"/>
    <property type="evidence" value="ECO:0007669"/>
    <property type="project" value="TreeGrafter"/>
</dbReference>
<dbReference type="GO" id="GO:0005739">
    <property type="term" value="C:mitochondrion"/>
    <property type="evidence" value="ECO:0007669"/>
    <property type="project" value="UniProtKB-SubCell"/>
</dbReference>
<dbReference type="Pfam" id="PF10396">
    <property type="entry name" value="TrmE_N"/>
    <property type="match status" value="1"/>
</dbReference>
<dbReference type="Gene3D" id="3.40.50.300">
    <property type="entry name" value="P-loop containing nucleotide triphosphate hydrolases"/>
    <property type="match status" value="1"/>
</dbReference>
<accession>A0A6A4H993</accession>
<keyword evidence="3 6" id="KW-0819">tRNA processing</keyword>
<dbReference type="InterPro" id="IPR006073">
    <property type="entry name" value="GTP-bd"/>
</dbReference>
<dbReference type="Gene3D" id="1.20.120.430">
    <property type="entry name" value="tRNA modification GTPase MnmE domain 2"/>
    <property type="match status" value="1"/>
</dbReference>
<proteinExistence type="inferred from homology"/>
<dbReference type="NCBIfam" id="NF003661">
    <property type="entry name" value="PRK05291.1-3"/>
    <property type="match status" value="1"/>
</dbReference>
<dbReference type="EMBL" id="ML769553">
    <property type="protein sequence ID" value="KAE9394290.1"/>
    <property type="molecule type" value="Genomic_DNA"/>
</dbReference>
<dbReference type="InterPro" id="IPR018948">
    <property type="entry name" value="GTP-bd_TrmE_N"/>
</dbReference>
<evidence type="ECO:0000313" key="10">
    <source>
        <dbReference type="EMBL" id="KAE9394290.1"/>
    </source>
</evidence>
<dbReference type="InterPro" id="IPR027266">
    <property type="entry name" value="TrmE/GcvT-like"/>
</dbReference>
<dbReference type="Pfam" id="PF12631">
    <property type="entry name" value="MnmE_helical"/>
    <property type="match status" value="1"/>
</dbReference>
<feature type="domain" description="GTP-binding protein TrmE N-terminal" evidence="8">
    <location>
        <begin position="44"/>
        <end position="163"/>
    </location>
</feature>
<protein>
    <submittedName>
        <fullName evidence="10">tRNA modification GTPase TrmE</fullName>
    </submittedName>
</protein>
<dbReference type="PANTHER" id="PTHR42714:SF2">
    <property type="entry name" value="TRNA MODIFICATION GTPASE GTPBP3, MITOCHONDRIAL"/>
    <property type="match status" value="1"/>
</dbReference>
<reference evidence="10" key="1">
    <citation type="journal article" date="2019" name="Environ. Microbiol.">
        <title>Fungal ecological strategies reflected in gene transcription - a case study of two litter decomposers.</title>
        <authorList>
            <person name="Barbi F."/>
            <person name="Kohler A."/>
            <person name="Barry K."/>
            <person name="Baskaran P."/>
            <person name="Daum C."/>
            <person name="Fauchery L."/>
            <person name="Ihrmark K."/>
            <person name="Kuo A."/>
            <person name="LaButti K."/>
            <person name="Lipzen A."/>
            <person name="Morin E."/>
            <person name="Grigoriev I.V."/>
            <person name="Henrissat B."/>
            <person name="Lindahl B."/>
            <person name="Martin F."/>
        </authorList>
    </citation>
    <scope>NUCLEOTIDE SEQUENCE</scope>
    <source>
        <strain evidence="10">JB14</strain>
    </source>
</reference>
<dbReference type="InterPro" id="IPR027417">
    <property type="entry name" value="P-loop_NTPase"/>
</dbReference>
<evidence type="ECO:0000259" key="7">
    <source>
        <dbReference type="Pfam" id="PF01926"/>
    </source>
</evidence>
<dbReference type="HAMAP" id="MF_00379">
    <property type="entry name" value="GTPase_MnmE"/>
    <property type="match status" value="1"/>
</dbReference>
<evidence type="ECO:0000259" key="9">
    <source>
        <dbReference type="Pfam" id="PF12631"/>
    </source>
</evidence>
<dbReference type="GO" id="GO:0030488">
    <property type="term" value="P:tRNA methylation"/>
    <property type="evidence" value="ECO:0007669"/>
    <property type="project" value="TreeGrafter"/>
</dbReference>
<dbReference type="PANTHER" id="PTHR42714">
    <property type="entry name" value="TRNA MODIFICATION GTPASE GTPBP3"/>
    <property type="match status" value="1"/>
</dbReference>
<dbReference type="Proteomes" id="UP000799118">
    <property type="component" value="Unassembled WGS sequence"/>
</dbReference>
<feature type="domain" description="MnmE helical" evidence="9">
    <location>
        <begin position="166"/>
        <end position="504"/>
    </location>
</feature>
<dbReference type="Pfam" id="PF01926">
    <property type="entry name" value="MMR_HSR1"/>
    <property type="match status" value="1"/>
</dbReference>
<dbReference type="NCBIfam" id="TIGR00450">
    <property type="entry name" value="mnmE_trmE_thdF"/>
    <property type="match status" value="1"/>
</dbReference>
<evidence type="ECO:0000256" key="6">
    <source>
        <dbReference type="RuleBase" id="RU003313"/>
    </source>
</evidence>
<dbReference type="SUPFAM" id="SSF103025">
    <property type="entry name" value="Folate-binding domain"/>
    <property type="match status" value="1"/>
</dbReference>
<dbReference type="GO" id="GO:0003924">
    <property type="term" value="F:GTPase activity"/>
    <property type="evidence" value="ECO:0007669"/>
    <property type="project" value="InterPro"/>
</dbReference>
<dbReference type="CDD" id="cd04164">
    <property type="entry name" value="trmE"/>
    <property type="match status" value="1"/>
</dbReference>
<dbReference type="GO" id="GO:0005525">
    <property type="term" value="F:GTP binding"/>
    <property type="evidence" value="ECO:0007669"/>
    <property type="project" value="UniProtKB-KW"/>
</dbReference>
<name>A0A6A4H993_9AGAR</name>
<keyword evidence="5 6" id="KW-0342">GTP-binding</keyword>
<evidence type="ECO:0000256" key="4">
    <source>
        <dbReference type="ARBA" id="ARBA00022741"/>
    </source>
</evidence>
<dbReference type="FunFam" id="3.30.1360.120:FF:000007">
    <property type="entry name" value="tRNA modification GTPase GTPBP3, mitochondrial"/>
    <property type="match status" value="1"/>
</dbReference>
<organism evidence="10 11">
    <name type="scientific">Gymnopus androsaceus JB14</name>
    <dbReference type="NCBI Taxonomy" id="1447944"/>
    <lineage>
        <taxon>Eukaryota</taxon>
        <taxon>Fungi</taxon>
        <taxon>Dikarya</taxon>
        <taxon>Basidiomycota</taxon>
        <taxon>Agaricomycotina</taxon>
        <taxon>Agaricomycetes</taxon>
        <taxon>Agaricomycetidae</taxon>
        <taxon>Agaricales</taxon>
        <taxon>Marasmiineae</taxon>
        <taxon>Omphalotaceae</taxon>
        <taxon>Gymnopus</taxon>
    </lineage>
</organism>
<dbReference type="SUPFAM" id="SSF52540">
    <property type="entry name" value="P-loop containing nucleoside triphosphate hydrolases"/>
    <property type="match status" value="1"/>
</dbReference>
<evidence type="ECO:0000313" key="11">
    <source>
        <dbReference type="Proteomes" id="UP000799118"/>
    </source>
</evidence>
<dbReference type="InterPro" id="IPR027368">
    <property type="entry name" value="MnmE_dom2"/>
</dbReference>
<evidence type="ECO:0000256" key="5">
    <source>
        <dbReference type="ARBA" id="ARBA00023134"/>
    </source>
</evidence>
<dbReference type="SUPFAM" id="SSF116878">
    <property type="entry name" value="TrmE connector domain"/>
    <property type="match status" value="1"/>
</dbReference>
<dbReference type="OrthoDB" id="188276at2759"/>
<dbReference type="AlphaFoldDB" id="A0A6A4H993"/>
<evidence type="ECO:0000259" key="8">
    <source>
        <dbReference type="Pfam" id="PF10396"/>
    </source>
</evidence>
<sequence>MHSIISRNARSILKQYQSKKLPYRCWNSARFYGNLTLSDAQRKTIYALSTPMGKAGVAVIRVSGPDASKVWKNLVKSSSKRPPESWKLQRCKIVHPERQEVLDDGLAVFFKSPKSFTTEDVLELHIHSGRAIISSVLNALASLPFCRPAEAGEFTRRAFQGGRLDLTQVEGLKDLIDAETESQRRIALQAAGGASRAQFEHLRSEIIHCLAMVEALIDFGEGEDLEEGVFEQARTKAIQLNETIQKHLNDGRRGEIIRTGLRLAIFGPPNAGKSSLLNFLAQREAAIVTPVPGTTRDILELSLDIAGLPLIVADTAGLRATDDLVESIGIERAKNMQVVKMSSNVSLCVLSLSEIYDASTSTFHVPSSVKDLVNAETCFLLNKSDLLSTQPSEDDIRSVLGPYAWTVSLGTGQGTVEFLSQFAVMLKQRYDTDDTQASSPLITHARHRTHLTSASQFINSFLQYSSQDIVLGAEELRYAAQAVGKISGLIDVEDVLDAVFRNFCIGK</sequence>
<evidence type="ECO:0000256" key="2">
    <source>
        <dbReference type="ARBA" id="ARBA00011043"/>
    </source>
</evidence>
<dbReference type="InterPro" id="IPR004520">
    <property type="entry name" value="GTPase_MnmE"/>
</dbReference>
<dbReference type="Gene3D" id="3.30.1360.120">
    <property type="entry name" value="Probable tRNA modification gtpase trme, domain 1"/>
    <property type="match status" value="1"/>
</dbReference>
<feature type="domain" description="G" evidence="7">
    <location>
        <begin position="263"/>
        <end position="351"/>
    </location>
</feature>
<evidence type="ECO:0000256" key="3">
    <source>
        <dbReference type="ARBA" id="ARBA00022694"/>
    </source>
</evidence>
<evidence type="ECO:0000256" key="1">
    <source>
        <dbReference type="ARBA" id="ARBA00004173"/>
    </source>
</evidence>
<dbReference type="CDD" id="cd14858">
    <property type="entry name" value="TrmE_N"/>
    <property type="match status" value="1"/>
</dbReference>
<comment type="subcellular location">
    <subcellularLocation>
        <location evidence="1">Mitochondrion</location>
    </subcellularLocation>
</comment>
<gene>
    <name evidence="10" type="ORF">BT96DRAFT_827906</name>
</gene>
<comment type="similarity">
    <text evidence="2 6">Belongs to the TRAFAC class TrmE-Era-EngA-EngB-Septin-like GTPase superfamily. TrmE GTPase family.</text>
</comment>
<dbReference type="InterPro" id="IPR031168">
    <property type="entry name" value="G_TrmE"/>
</dbReference>